<proteinExistence type="predicted"/>
<dbReference type="Proteomes" id="UP000076837">
    <property type="component" value="Unassembled WGS sequence"/>
</dbReference>
<keyword evidence="2" id="KW-1185">Reference proteome</keyword>
<name>A0A163LK01_DIDRA</name>
<reference evidence="1 2" key="1">
    <citation type="journal article" date="2016" name="Sci. Rep.">
        <title>Draft genome sequencing and secretome analysis of fungal phytopathogen Ascochyta rabiei provides insight into the necrotrophic effector repertoire.</title>
        <authorList>
            <person name="Verma S."/>
            <person name="Gazara R.K."/>
            <person name="Nizam S."/>
            <person name="Parween S."/>
            <person name="Chattopadhyay D."/>
            <person name="Verma P.K."/>
        </authorList>
    </citation>
    <scope>NUCLEOTIDE SEQUENCE [LARGE SCALE GENOMIC DNA]</scope>
    <source>
        <strain evidence="1 2">ArDII</strain>
    </source>
</reference>
<accession>A0A163LK01</accession>
<evidence type="ECO:0000313" key="2">
    <source>
        <dbReference type="Proteomes" id="UP000076837"/>
    </source>
</evidence>
<comment type="caution">
    <text evidence="1">The sequence shown here is derived from an EMBL/GenBank/DDBJ whole genome shotgun (WGS) entry which is preliminary data.</text>
</comment>
<dbReference type="EMBL" id="JYNV01000050">
    <property type="protein sequence ID" value="KZM27860.1"/>
    <property type="molecule type" value="Genomic_DNA"/>
</dbReference>
<gene>
    <name evidence="1" type="ORF">ST47_g994</name>
</gene>
<organism evidence="1 2">
    <name type="scientific">Didymella rabiei</name>
    <name type="common">Chickpea ascochyta blight fungus</name>
    <name type="synonym">Mycosphaerella rabiei</name>
    <dbReference type="NCBI Taxonomy" id="5454"/>
    <lineage>
        <taxon>Eukaryota</taxon>
        <taxon>Fungi</taxon>
        <taxon>Dikarya</taxon>
        <taxon>Ascomycota</taxon>
        <taxon>Pezizomycotina</taxon>
        <taxon>Dothideomycetes</taxon>
        <taxon>Pleosporomycetidae</taxon>
        <taxon>Pleosporales</taxon>
        <taxon>Pleosporineae</taxon>
        <taxon>Didymellaceae</taxon>
        <taxon>Ascochyta</taxon>
    </lineage>
</organism>
<protein>
    <submittedName>
        <fullName evidence="1">Uncharacterized protein</fullName>
    </submittedName>
</protein>
<dbReference type="AlphaFoldDB" id="A0A163LK01"/>
<evidence type="ECO:0000313" key="1">
    <source>
        <dbReference type="EMBL" id="KZM27860.1"/>
    </source>
</evidence>
<sequence>MAFLTSPANHTPYQRSDVSTICEGGNTSSSNVFDMTLSTSAAPANDVNLSRHPIPHGYSPQHANPILQVPLPQNACPQYAYPHVQNWHTPIYTTSDRATSNRQPTRGNHLAAQNKKRKFNSNSDGGHSEMEEINTPIIKPISAFQDTKTETNRLNEPTGVVGFLYKNFTIGIPDNLSTHSTTLVAH</sequence>